<dbReference type="OrthoDB" id="9802489at2"/>
<proteinExistence type="predicted"/>
<dbReference type="PANTHER" id="PTHR43433:SF5">
    <property type="entry name" value="AB HYDROLASE-1 DOMAIN-CONTAINING PROTEIN"/>
    <property type="match status" value="1"/>
</dbReference>
<dbReference type="GO" id="GO:0003824">
    <property type="term" value="F:catalytic activity"/>
    <property type="evidence" value="ECO:0007669"/>
    <property type="project" value="UniProtKB-ARBA"/>
</dbReference>
<sequence length="255" mass="27517">MTVVPLQYRFDGPEDAPTVLLLPPLGTRWSVWEPQMPELVRRHRVLRVNHRGHGDSPAPTGGYTVEELGGDVLSLLDEHRVGRLSVIGSDLGSALATWVATAAPGRVRSLLHLAGTARTPRPHWWRAVGERAVSAGMAGIAGEVTGSWFTPAFAQRCPDVVSRMVGEFRELDATGYAGCCAALAELDQRRLLARVRAPTVVVSAAHDPFLPPGHGRRLADGIAGARFEVVPGAAHLVGIERRDRVNELVREHVVG</sequence>
<feature type="domain" description="AB hydrolase-1" evidence="1">
    <location>
        <begin position="171"/>
        <end position="240"/>
    </location>
</feature>
<keyword evidence="3" id="KW-1185">Reference proteome</keyword>
<evidence type="ECO:0000313" key="3">
    <source>
        <dbReference type="Proteomes" id="UP000317422"/>
    </source>
</evidence>
<organism evidence="2 3">
    <name type="scientific">Haloactinospora alba</name>
    <dbReference type="NCBI Taxonomy" id="405555"/>
    <lineage>
        <taxon>Bacteria</taxon>
        <taxon>Bacillati</taxon>
        <taxon>Actinomycetota</taxon>
        <taxon>Actinomycetes</taxon>
        <taxon>Streptosporangiales</taxon>
        <taxon>Nocardiopsidaceae</taxon>
        <taxon>Haloactinospora</taxon>
    </lineage>
</organism>
<reference evidence="2 3" key="1">
    <citation type="submission" date="2019-06" db="EMBL/GenBank/DDBJ databases">
        <title>Sequencing the genomes of 1000 actinobacteria strains.</title>
        <authorList>
            <person name="Klenk H.-P."/>
        </authorList>
    </citation>
    <scope>NUCLEOTIDE SEQUENCE [LARGE SCALE GENOMIC DNA]</scope>
    <source>
        <strain evidence="2 3">DSM 45015</strain>
    </source>
</reference>
<dbReference type="InterPro" id="IPR029058">
    <property type="entry name" value="AB_hydrolase_fold"/>
</dbReference>
<dbReference type="PANTHER" id="PTHR43433">
    <property type="entry name" value="HYDROLASE, ALPHA/BETA FOLD FAMILY PROTEIN"/>
    <property type="match status" value="1"/>
</dbReference>
<dbReference type="AlphaFoldDB" id="A0A543NAE5"/>
<protein>
    <submittedName>
        <fullName evidence="2">3-oxoadipate enol-lactonase</fullName>
    </submittedName>
</protein>
<evidence type="ECO:0000259" key="1">
    <source>
        <dbReference type="Pfam" id="PF00561"/>
    </source>
</evidence>
<accession>A0A543NAE5</accession>
<dbReference type="Pfam" id="PF00561">
    <property type="entry name" value="Abhydrolase_1"/>
    <property type="match status" value="2"/>
</dbReference>
<dbReference type="Proteomes" id="UP000317422">
    <property type="component" value="Unassembled WGS sequence"/>
</dbReference>
<comment type="caution">
    <text evidence="2">The sequence shown here is derived from an EMBL/GenBank/DDBJ whole genome shotgun (WGS) entry which is preliminary data.</text>
</comment>
<dbReference type="EMBL" id="VFQC01000002">
    <property type="protein sequence ID" value="TQN28778.1"/>
    <property type="molecule type" value="Genomic_DNA"/>
</dbReference>
<evidence type="ECO:0000313" key="2">
    <source>
        <dbReference type="EMBL" id="TQN28778.1"/>
    </source>
</evidence>
<dbReference type="RefSeq" id="WP_141925777.1">
    <property type="nucleotide sequence ID" value="NZ_VFQC01000002.1"/>
</dbReference>
<name>A0A543NAE5_9ACTN</name>
<gene>
    <name evidence="2" type="ORF">FHX37_4143</name>
</gene>
<dbReference type="InterPro" id="IPR050471">
    <property type="entry name" value="AB_hydrolase"/>
</dbReference>
<dbReference type="SUPFAM" id="SSF53474">
    <property type="entry name" value="alpha/beta-Hydrolases"/>
    <property type="match status" value="1"/>
</dbReference>
<dbReference type="Gene3D" id="3.40.50.1820">
    <property type="entry name" value="alpha/beta hydrolase"/>
    <property type="match status" value="1"/>
</dbReference>
<feature type="domain" description="AB hydrolase-1" evidence="1">
    <location>
        <begin position="17"/>
        <end position="119"/>
    </location>
</feature>
<dbReference type="InterPro" id="IPR000073">
    <property type="entry name" value="AB_hydrolase_1"/>
</dbReference>